<dbReference type="InterPro" id="IPR010982">
    <property type="entry name" value="Lambda_DNA-bd_dom_sf"/>
</dbReference>
<evidence type="ECO:0000313" key="3">
    <source>
        <dbReference type="Proteomes" id="UP000054911"/>
    </source>
</evidence>
<dbReference type="EMBL" id="FCOE02000008">
    <property type="protein sequence ID" value="SAK64077.1"/>
    <property type="molecule type" value="Genomic_DNA"/>
</dbReference>
<dbReference type="OrthoDB" id="8817527at2"/>
<dbReference type="STRING" id="1777141.AWB80_02965"/>
<sequence>MQQVIATIGQMGHVLAAGRKRAGLTQAQAAARLGISQSRISTLERDSGALTLDQLLALFGVYGLQLLVQDRPDNSLIEANEAGW</sequence>
<protein>
    <submittedName>
        <fullName evidence="2">XRE family transcriptional regulator</fullName>
    </submittedName>
</protein>
<organism evidence="2 3">
    <name type="scientific">Caballeronia pedi</name>
    <dbReference type="NCBI Taxonomy" id="1777141"/>
    <lineage>
        <taxon>Bacteria</taxon>
        <taxon>Pseudomonadati</taxon>
        <taxon>Pseudomonadota</taxon>
        <taxon>Betaproteobacteria</taxon>
        <taxon>Burkholderiales</taxon>
        <taxon>Burkholderiaceae</taxon>
        <taxon>Caballeronia</taxon>
    </lineage>
</organism>
<name>A0A158B452_9BURK</name>
<dbReference type="GO" id="GO:0003677">
    <property type="term" value="F:DNA binding"/>
    <property type="evidence" value="ECO:0007669"/>
    <property type="project" value="InterPro"/>
</dbReference>
<keyword evidence="3" id="KW-1185">Reference proteome</keyword>
<dbReference type="CDD" id="cd00093">
    <property type="entry name" value="HTH_XRE"/>
    <property type="match status" value="1"/>
</dbReference>
<comment type="caution">
    <text evidence="2">The sequence shown here is derived from an EMBL/GenBank/DDBJ whole genome shotgun (WGS) entry which is preliminary data.</text>
</comment>
<dbReference type="SMART" id="SM00530">
    <property type="entry name" value="HTH_XRE"/>
    <property type="match status" value="1"/>
</dbReference>
<dbReference type="InterPro" id="IPR001387">
    <property type="entry name" value="Cro/C1-type_HTH"/>
</dbReference>
<dbReference type="AlphaFoldDB" id="A0A158B452"/>
<evidence type="ECO:0000313" key="2">
    <source>
        <dbReference type="EMBL" id="SAK64077.1"/>
    </source>
</evidence>
<gene>
    <name evidence="2" type="ORF">AWB80_02965</name>
</gene>
<feature type="domain" description="HTH cro/C1-type" evidence="1">
    <location>
        <begin position="15"/>
        <end position="69"/>
    </location>
</feature>
<dbReference type="Gene3D" id="1.10.260.40">
    <property type="entry name" value="lambda repressor-like DNA-binding domains"/>
    <property type="match status" value="1"/>
</dbReference>
<dbReference type="Pfam" id="PF01381">
    <property type="entry name" value="HTH_3"/>
    <property type="match status" value="1"/>
</dbReference>
<proteinExistence type="predicted"/>
<evidence type="ECO:0000259" key="1">
    <source>
        <dbReference type="PROSITE" id="PS50943"/>
    </source>
</evidence>
<accession>A0A158B452</accession>
<dbReference type="RefSeq" id="WP_061175426.1">
    <property type="nucleotide sequence ID" value="NZ_FCOE02000008.1"/>
</dbReference>
<reference evidence="2" key="1">
    <citation type="submission" date="2016-01" db="EMBL/GenBank/DDBJ databases">
        <authorList>
            <person name="Peeters C."/>
        </authorList>
    </citation>
    <scope>NUCLEOTIDE SEQUENCE [LARGE SCALE GENOMIC DNA]</scope>
    <source>
        <strain evidence="2">LMG 29323</strain>
    </source>
</reference>
<dbReference type="PROSITE" id="PS50943">
    <property type="entry name" value="HTH_CROC1"/>
    <property type="match status" value="1"/>
</dbReference>
<dbReference type="SUPFAM" id="SSF47413">
    <property type="entry name" value="lambda repressor-like DNA-binding domains"/>
    <property type="match status" value="1"/>
</dbReference>
<dbReference type="Proteomes" id="UP000054911">
    <property type="component" value="Unassembled WGS sequence"/>
</dbReference>